<evidence type="ECO:0000259" key="4">
    <source>
        <dbReference type="Pfam" id="PF07635"/>
    </source>
</evidence>
<protein>
    <recommendedName>
        <fullName evidence="7">DUF1553 domain-containing protein</fullName>
    </recommendedName>
</protein>
<feature type="domain" description="Cytochrome C Planctomycete-type" evidence="4">
    <location>
        <begin position="74"/>
        <end position="137"/>
    </location>
</feature>
<feature type="domain" description="DUF1549" evidence="2">
    <location>
        <begin position="191"/>
        <end position="399"/>
    </location>
</feature>
<dbReference type="Proteomes" id="UP001424741">
    <property type="component" value="Unassembled WGS sequence"/>
</dbReference>
<evidence type="ECO:0000256" key="1">
    <source>
        <dbReference type="SAM" id="Coils"/>
    </source>
</evidence>
<dbReference type="PANTHER" id="PTHR35889">
    <property type="entry name" value="CYCLOINULO-OLIGOSACCHARIDE FRUCTANOTRANSFERASE-RELATED"/>
    <property type="match status" value="1"/>
</dbReference>
<dbReference type="PROSITE" id="PS51257">
    <property type="entry name" value="PROKAR_LIPOPROTEIN"/>
    <property type="match status" value="1"/>
</dbReference>
<proteinExistence type="predicted"/>
<evidence type="ECO:0000313" key="5">
    <source>
        <dbReference type="EMBL" id="GAA5493896.1"/>
    </source>
</evidence>
<dbReference type="Pfam" id="PF07635">
    <property type="entry name" value="PSCyt1"/>
    <property type="match status" value="1"/>
</dbReference>
<keyword evidence="1" id="KW-0175">Coiled coil</keyword>
<dbReference type="InterPro" id="IPR022655">
    <property type="entry name" value="DUF1553"/>
</dbReference>
<dbReference type="SUPFAM" id="SSF49899">
    <property type="entry name" value="Concanavalin A-like lectins/glucanases"/>
    <property type="match status" value="1"/>
</dbReference>
<evidence type="ECO:0000259" key="3">
    <source>
        <dbReference type="Pfam" id="PF07587"/>
    </source>
</evidence>
<dbReference type="EMBL" id="BAABRL010000001">
    <property type="protein sequence ID" value="GAA5493896.1"/>
    <property type="molecule type" value="Genomic_DNA"/>
</dbReference>
<dbReference type="Gene3D" id="2.60.120.200">
    <property type="match status" value="1"/>
</dbReference>
<dbReference type="Pfam" id="PF07583">
    <property type="entry name" value="PSCyt2"/>
    <property type="match status" value="1"/>
</dbReference>
<name>A0ABP9UYI4_9BACT</name>
<gene>
    <name evidence="5" type="ORF">Rhal01_00048</name>
</gene>
<dbReference type="InterPro" id="IPR011429">
    <property type="entry name" value="Cyt_c_Planctomycete-type"/>
</dbReference>
<sequence>MSKLHTTLLCVTGIPVVFLSACKQQEQVSADTSAVPNAEEAETLLVSTTKTSSIPDDQPLSFNEHIQPILSASCYHCHGPDSGTRRPDSNPLRLDTEEGAFAKRENGKPVIIKGDPDNSLLVQLMETKNHDEIMPPHPSKDPHGKIMPPEEIALIRRWVKEGAPYEDHWAYIPPKKQELPEITHKDWAKNPIDYFVANKLENAGLEPNSQEDKARLLRRLTFDLTGLPPSAEEIEKFTSDSRDFETVYSEKVDQLLESDEYAEHFARHWLDVARYADTHGIHIDNYRSIWPYRDWVINAFRKNMPFDQFTREQIAGDMMPNATLEQQIASGFHRCLPTTGEGGAIAEEYNAIYAQDRVDTTAATWLGLTMGCAACHDHKFDAISTKENYEFTAFFRNTTMSALDRNNANHPPNILVPTQADRERLPKLKQELASAKAKYNTYRKDNEPKFISWLNSQKSTENPELVTPNRVLRLTLSDKAKGLTDMNGKEYPSEQPIEWVSGLYGDAVLFSNQNAINLGNAGDFERDQAFSFGAWLKTNHGYSGSPIAKMHTTESHQGYDLWVEKGHLAVHLIHSWPQNYIKVTTADKFPADQWFHVLVTYDGSSKADGVKIYVNGTEAKVKVNGNKLTDSIKTSAPLLLGKRYNTQEYQNGQLQNFQLFNKELNHDEALALSLEGRLKALKKNAKDNKKTVDQLREYYFSKADSTAAKLHQEVDKLNAEKAAIDKRGTITLVMQEKANAEPFAHILVRGQYANKGEKVTPNTPDSLPAMTDDMPRNRLGLAQWLTDPKNPLPARVTVNRYWYYLFGSGIVETNNDFGVMGARPTHPKLLDWLAVDFVENDWDFHHLLKTIVTSATYRQSAVISDEKLEKDPLNKLLSRGPRYRLDAEQIRDLALSSSGLLHEQIGGPPVKPYQPANIWESVAMKESNTRHYEQDSGDKLYRRSIYTFWKRTAPFASLEILNAPSREVSCVRRELTNTPLQAFVIMNDPQFVEASRVLATHALKSAKTTQDRIDFIAERLLARPMTTEERSDIEKTLQYATEQFTKSPDKAKALISVGESKVAEDLPAPELAAWTLISNQILNMDETLNK</sequence>
<evidence type="ECO:0000313" key="6">
    <source>
        <dbReference type="Proteomes" id="UP001424741"/>
    </source>
</evidence>
<evidence type="ECO:0008006" key="7">
    <source>
        <dbReference type="Google" id="ProtNLM"/>
    </source>
</evidence>
<dbReference type="Pfam" id="PF07587">
    <property type="entry name" value="PSD1"/>
    <property type="match status" value="1"/>
</dbReference>
<keyword evidence="6" id="KW-1185">Reference proteome</keyword>
<dbReference type="RefSeq" id="WP_346186974.1">
    <property type="nucleotide sequence ID" value="NZ_BAABRL010000001.1"/>
</dbReference>
<dbReference type="InterPro" id="IPR011444">
    <property type="entry name" value="DUF1549"/>
</dbReference>
<reference evidence="5 6" key="1">
    <citation type="submission" date="2024-02" db="EMBL/GenBank/DDBJ databases">
        <title>Rubritalea halochordaticola NBRC 107102.</title>
        <authorList>
            <person name="Ichikawa N."/>
            <person name="Katano-Makiyama Y."/>
            <person name="Hidaka K."/>
        </authorList>
    </citation>
    <scope>NUCLEOTIDE SEQUENCE [LARGE SCALE GENOMIC DNA]</scope>
    <source>
        <strain evidence="5 6">NBRC 107102</strain>
    </source>
</reference>
<feature type="domain" description="DUF1553" evidence="3">
    <location>
        <begin position="777"/>
        <end position="1035"/>
    </location>
</feature>
<comment type="caution">
    <text evidence="5">The sequence shown here is derived from an EMBL/GenBank/DDBJ whole genome shotgun (WGS) entry which is preliminary data.</text>
</comment>
<organism evidence="5 6">
    <name type="scientific">Rubritalea halochordaticola</name>
    <dbReference type="NCBI Taxonomy" id="714537"/>
    <lineage>
        <taxon>Bacteria</taxon>
        <taxon>Pseudomonadati</taxon>
        <taxon>Verrucomicrobiota</taxon>
        <taxon>Verrucomicrobiia</taxon>
        <taxon>Verrucomicrobiales</taxon>
        <taxon>Rubritaleaceae</taxon>
        <taxon>Rubritalea</taxon>
    </lineage>
</organism>
<dbReference type="PANTHER" id="PTHR35889:SF3">
    <property type="entry name" value="F-BOX DOMAIN-CONTAINING PROTEIN"/>
    <property type="match status" value="1"/>
</dbReference>
<dbReference type="InterPro" id="IPR013320">
    <property type="entry name" value="ConA-like_dom_sf"/>
</dbReference>
<accession>A0ABP9UYI4</accession>
<evidence type="ECO:0000259" key="2">
    <source>
        <dbReference type="Pfam" id="PF07583"/>
    </source>
</evidence>
<feature type="coiled-coil region" evidence="1">
    <location>
        <begin position="678"/>
        <end position="727"/>
    </location>
</feature>
<dbReference type="Pfam" id="PF13385">
    <property type="entry name" value="Laminin_G_3"/>
    <property type="match status" value="1"/>
</dbReference>